<proteinExistence type="predicted"/>
<dbReference type="InterPro" id="IPR015943">
    <property type="entry name" value="WD40/YVTN_repeat-like_dom_sf"/>
</dbReference>
<dbReference type="AlphaFoldDB" id="A0A1Y2I0M0"/>
<feature type="region of interest" description="Disordered" evidence="4">
    <location>
        <begin position="335"/>
        <end position="395"/>
    </location>
</feature>
<feature type="repeat" description="WD" evidence="3">
    <location>
        <begin position="12"/>
        <end position="46"/>
    </location>
</feature>
<dbReference type="STRING" id="765915.A0A1Y2I0M0"/>
<feature type="compositionally biased region" description="Polar residues" evidence="4">
    <location>
        <begin position="377"/>
        <end position="391"/>
    </location>
</feature>
<dbReference type="Pfam" id="PF00400">
    <property type="entry name" value="WD40"/>
    <property type="match status" value="7"/>
</dbReference>
<reference evidence="5 6" key="1">
    <citation type="submission" date="2016-07" db="EMBL/GenBank/DDBJ databases">
        <title>Pervasive Adenine N6-methylation of Active Genes in Fungi.</title>
        <authorList>
            <consortium name="DOE Joint Genome Institute"/>
            <person name="Mondo S.J."/>
            <person name="Dannebaum R.O."/>
            <person name="Kuo R.C."/>
            <person name="Labutti K."/>
            <person name="Haridas S."/>
            <person name="Kuo A."/>
            <person name="Salamov A."/>
            <person name="Ahrendt S.R."/>
            <person name="Lipzen A."/>
            <person name="Sullivan W."/>
            <person name="Andreopoulos W.B."/>
            <person name="Clum A."/>
            <person name="Lindquist E."/>
            <person name="Daum C."/>
            <person name="Ramamoorthy G.K."/>
            <person name="Gryganskyi A."/>
            <person name="Culley D."/>
            <person name="Magnuson J.K."/>
            <person name="James T.Y."/>
            <person name="O'Malley M.A."/>
            <person name="Stajich J.E."/>
            <person name="Spatafora J.W."/>
            <person name="Visel A."/>
            <person name="Grigoriev I.V."/>
        </authorList>
    </citation>
    <scope>NUCLEOTIDE SEQUENCE [LARGE SCALE GENOMIC DNA]</scope>
    <source>
        <strain evidence="5 6">PL171</strain>
    </source>
</reference>
<dbReference type="InterPro" id="IPR020472">
    <property type="entry name" value="WD40_PAC1"/>
</dbReference>
<comment type="caution">
    <text evidence="5">The sequence shown here is derived from an EMBL/GenBank/DDBJ whole genome shotgun (WGS) entry which is preliminary data.</text>
</comment>
<feature type="region of interest" description="Disordered" evidence="4">
    <location>
        <begin position="458"/>
        <end position="479"/>
    </location>
</feature>
<sequence length="479" mass="50773">MESLDPTLERAFRGHKDGISALSFKPNLTQLASASLDHSIMVWNFRPGMRGFRFLGHKAPVTNVEFCPSPSTNLLASSSKDKTVRLWTPSVKGDVSVFTAHTAAVRTVRFSNDGRYLLTASDDKTLKLWSAPRAKFMATLTGHANWVRSAAWSPDDSMVASGSDDKTIRLWDPSAAKASCIKVYQQVGGEVTHVQFHPLGSLVGAACTDGAIKLWDIRTHRLVQVQSLAFGGPKGEWMISTGGDGVVKVWDLVEGHLLYTLHGHKENLPTTAAVFSPRGEYFATGGMDGQVFVWKSNLLAGTGEPAIPGLGTGGVTAAGGQDAAGQQEVVNLGPPLFADTKTFGRRPPTSTSNPRPPTTSRTKPPAPHNPSPPTLPGTASTSADDQPTTSPLEIKSLPLSLTTTLETIVAQLDVLTSSMQLFEHRLGACEERLQTSLASSASTADSLGFDASQESVAVAAPEQEVVDGGRAPVSEGLAP</sequence>
<dbReference type="SUPFAM" id="SSF50978">
    <property type="entry name" value="WD40 repeat-like"/>
    <property type="match status" value="1"/>
</dbReference>
<evidence type="ECO:0000256" key="2">
    <source>
        <dbReference type="ARBA" id="ARBA00022737"/>
    </source>
</evidence>
<feature type="compositionally biased region" description="Pro residues" evidence="4">
    <location>
        <begin position="364"/>
        <end position="375"/>
    </location>
</feature>
<keyword evidence="6" id="KW-1185">Reference proteome</keyword>
<keyword evidence="1 3" id="KW-0853">WD repeat</keyword>
<keyword evidence="2" id="KW-0677">Repeat</keyword>
<name>A0A1Y2I0M0_9FUNG</name>
<dbReference type="SMART" id="SM00320">
    <property type="entry name" value="WD40"/>
    <property type="match status" value="7"/>
</dbReference>
<dbReference type="InterPro" id="IPR019775">
    <property type="entry name" value="WD40_repeat_CS"/>
</dbReference>
<dbReference type="PANTHER" id="PTHR44019:SF8">
    <property type="entry name" value="POC1 CENTRIOLAR PROTEIN HOMOLOG"/>
    <property type="match status" value="1"/>
</dbReference>
<dbReference type="PROSITE" id="PS50294">
    <property type="entry name" value="WD_REPEATS_REGION"/>
    <property type="match status" value="5"/>
</dbReference>
<feature type="repeat" description="WD" evidence="3">
    <location>
        <begin position="275"/>
        <end position="295"/>
    </location>
</feature>
<gene>
    <name evidence="5" type="ORF">BCR44DRAFT_1424961</name>
</gene>
<feature type="compositionally biased region" description="Low complexity" evidence="4">
    <location>
        <begin position="345"/>
        <end position="363"/>
    </location>
</feature>
<evidence type="ECO:0000313" key="5">
    <source>
        <dbReference type="EMBL" id="ORZ40400.1"/>
    </source>
</evidence>
<dbReference type="EMBL" id="MCFL01000003">
    <property type="protein sequence ID" value="ORZ40400.1"/>
    <property type="molecule type" value="Genomic_DNA"/>
</dbReference>
<feature type="repeat" description="WD" evidence="3">
    <location>
        <begin position="140"/>
        <end position="172"/>
    </location>
</feature>
<dbReference type="InterPro" id="IPR001680">
    <property type="entry name" value="WD40_rpt"/>
</dbReference>
<evidence type="ECO:0000256" key="3">
    <source>
        <dbReference type="PROSITE-ProRule" id="PRU00221"/>
    </source>
</evidence>
<evidence type="ECO:0000256" key="1">
    <source>
        <dbReference type="ARBA" id="ARBA00022574"/>
    </source>
</evidence>
<dbReference type="OrthoDB" id="6262491at2759"/>
<dbReference type="CDD" id="cd00200">
    <property type="entry name" value="WD40"/>
    <property type="match status" value="1"/>
</dbReference>
<dbReference type="PROSITE" id="PS00678">
    <property type="entry name" value="WD_REPEATS_1"/>
    <property type="match status" value="3"/>
</dbReference>
<dbReference type="PRINTS" id="PR00320">
    <property type="entry name" value="GPROTEINBRPT"/>
</dbReference>
<feature type="repeat" description="WD" evidence="3">
    <location>
        <begin position="184"/>
        <end position="225"/>
    </location>
</feature>
<dbReference type="PANTHER" id="PTHR44019">
    <property type="entry name" value="WD REPEAT-CONTAINING PROTEIN 55"/>
    <property type="match status" value="1"/>
</dbReference>
<feature type="repeat" description="WD" evidence="3">
    <location>
        <begin position="54"/>
        <end position="87"/>
    </location>
</feature>
<dbReference type="Gene3D" id="2.130.10.10">
    <property type="entry name" value="YVTN repeat-like/Quinoprotein amine dehydrogenase"/>
    <property type="match status" value="3"/>
</dbReference>
<dbReference type="PROSITE" id="PS50082">
    <property type="entry name" value="WD_REPEATS_2"/>
    <property type="match status" value="7"/>
</dbReference>
<feature type="repeat" description="WD" evidence="3">
    <location>
        <begin position="98"/>
        <end position="139"/>
    </location>
</feature>
<protein>
    <submittedName>
        <fullName evidence="5">WD40-repeat-containing domain protein</fullName>
    </submittedName>
</protein>
<evidence type="ECO:0000313" key="6">
    <source>
        <dbReference type="Proteomes" id="UP000193411"/>
    </source>
</evidence>
<dbReference type="InterPro" id="IPR050505">
    <property type="entry name" value="WDR55/POC1"/>
</dbReference>
<organism evidence="5 6">
    <name type="scientific">Catenaria anguillulae PL171</name>
    <dbReference type="NCBI Taxonomy" id="765915"/>
    <lineage>
        <taxon>Eukaryota</taxon>
        <taxon>Fungi</taxon>
        <taxon>Fungi incertae sedis</taxon>
        <taxon>Blastocladiomycota</taxon>
        <taxon>Blastocladiomycetes</taxon>
        <taxon>Blastocladiales</taxon>
        <taxon>Catenariaceae</taxon>
        <taxon>Catenaria</taxon>
    </lineage>
</organism>
<accession>A0A1Y2I0M0</accession>
<evidence type="ECO:0000256" key="4">
    <source>
        <dbReference type="SAM" id="MobiDB-lite"/>
    </source>
</evidence>
<dbReference type="Proteomes" id="UP000193411">
    <property type="component" value="Unassembled WGS sequence"/>
</dbReference>
<dbReference type="InterPro" id="IPR036322">
    <property type="entry name" value="WD40_repeat_dom_sf"/>
</dbReference>
<feature type="repeat" description="WD" evidence="3">
    <location>
        <begin position="233"/>
        <end position="260"/>
    </location>
</feature>